<dbReference type="EMBL" id="QSON01000003">
    <property type="protein sequence ID" value="RGJ05794.1"/>
    <property type="molecule type" value="Genomic_DNA"/>
</dbReference>
<reference evidence="1 2" key="1">
    <citation type="submission" date="2018-08" db="EMBL/GenBank/DDBJ databases">
        <title>A genome reference for cultivated species of the human gut microbiota.</title>
        <authorList>
            <person name="Zou Y."/>
            <person name="Xue W."/>
            <person name="Luo G."/>
        </authorList>
    </citation>
    <scope>NUCLEOTIDE SEQUENCE [LARGE SCALE GENOMIC DNA]</scope>
    <source>
        <strain evidence="1 2">TM09-12</strain>
    </source>
</reference>
<evidence type="ECO:0000313" key="2">
    <source>
        <dbReference type="Proteomes" id="UP000263014"/>
    </source>
</evidence>
<evidence type="ECO:0000313" key="1">
    <source>
        <dbReference type="EMBL" id="RGJ05794.1"/>
    </source>
</evidence>
<proteinExistence type="predicted"/>
<dbReference type="RefSeq" id="WP_118033058.1">
    <property type="nucleotide sequence ID" value="NZ_QSON01000003.1"/>
</dbReference>
<accession>A0A374P9K6</accession>
<sequence length="417" mass="45319">MKTDWKDDIFERRRFRMENNGDGTVTPIDVTSYSQQGDLFGAKELNEIGTEINTLSKEVADAKKSVSDGKAEIAAAITLKRVATAATVTFHQMAENIKKIVLGSGNAQPVDVLQGKTATNDSGVEFAGTMPRIASVDPAKSVVKSGTALYARMSYGAHVDNASSGYPEVSIPQASAAAAAGVNGDYMLDSYNLLGVQGKIQSMAGQTVTPTTAQQTVNCAWKRMTGNVVVPGFSMPPANAIKKGYALNIYGQKVMGTFEGYVAGPNDIYKEGDVNPSYPIRLWNGPSYEDDDGNHYQAVTQFRANTIFIKSSYNNHWSNAIVLDNPINMTPINNIHISIRSADGIGSKTTKVAFGVYDGVMGSADRPVKGYVDRFTGYSTYRDITVNVESLTRNLNIIFWVSCDTFVSWEVNHIWFD</sequence>
<dbReference type="AlphaFoldDB" id="A0A374P9K6"/>
<organism evidence="1 2">
    <name type="scientific">Hungatella hathewayi</name>
    <dbReference type="NCBI Taxonomy" id="154046"/>
    <lineage>
        <taxon>Bacteria</taxon>
        <taxon>Bacillati</taxon>
        <taxon>Bacillota</taxon>
        <taxon>Clostridia</taxon>
        <taxon>Lachnospirales</taxon>
        <taxon>Lachnospiraceae</taxon>
        <taxon>Hungatella</taxon>
    </lineage>
</organism>
<name>A0A374P9K6_9FIRM</name>
<gene>
    <name evidence="1" type="ORF">DXD79_07125</name>
</gene>
<dbReference type="Proteomes" id="UP000263014">
    <property type="component" value="Unassembled WGS sequence"/>
</dbReference>
<comment type="caution">
    <text evidence="1">The sequence shown here is derived from an EMBL/GenBank/DDBJ whole genome shotgun (WGS) entry which is preliminary data.</text>
</comment>
<protein>
    <submittedName>
        <fullName evidence="1">Uncharacterized protein</fullName>
    </submittedName>
</protein>